<keyword evidence="13" id="KW-0249">Electron transport</keyword>
<dbReference type="InterPro" id="IPR051237">
    <property type="entry name" value="Ferric-chelate_Red/DefProt"/>
</dbReference>
<dbReference type="Gene3D" id="1.20.120.1770">
    <property type="match status" value="1"/>
</dbReference>
<accession>A0A8J1UD18</accession>
<proteinExistence type="inferred from homology"/>
<evidence type="ECO:0000256" key="15">
    <source>
        <dbReference type="ARBA" id="ARBA00023004"/>
    </source>
</evidence>
<evidence type="ECO:0000256" key="12">
    <source>
        <dbReference type="ARBA" id="ARBA00022859"/>
    </source>
</evidence>
<evidence type="ECO:0000256" key="14">
    <source>
        <dbReference type="ARBA" id="ARBA00022989"/>
    </source>
</evidence>
<dbReference type="PROSITE" id="PS51019">
    <property type="entry name" value="REELIN"/>
    <property type="match status" value="1"/>
</dbReference>
<keyword evidence="8" id="KW-0929">Antimicrobial</keyword>
<evidence type="ECO:0000256" key="18">
    <source>
        <dbReference type="ARBA" id="ARBA00023180"/>
    </source>
</evidence>
<evidence type="ECO:0000256" key="11">
    <source>
        <dbReference type="ARBA" id="ARBA00022729"/>
    </source>
</evidence>
<dbReference type="PANTHER" id="PTHR45828">
    <property type="entry name" value="CYTOCHROME B561/FERRIC REDUCTASE TRANSMEMBRANE"/>
    <property type="match status" value="1"/>
</dbReference>
<dbReference type="Pfam" id="PF03351">
    <property type="entry name" value="DOMON"/>
    <property type="match status" value="1"/>
</dbReference>
<dbReference type="InterPro" id="IPR006593">
    <property type="entry name" value="Cyt_b561/ferric_Rdtase_TM"/>
</dbReference>
<evidence type="ECO:0000313" key="19">
    <source>
        <dbReference type="EMBL" id="CAH1773712.1"/>
    </source>
</evidence>
<evidence type="ECO:0000256" key="5">
    <source>
        <dbReference type="ARBA" id="ARBA00009195"/>
    </source>
</evidence>
<dbReference type="Gene3D" id="2.60.40.4060">
    <property type="entry name" value="Reeler domain"/>
    <property type="match status" value="1"/>
</dbReference>
<dbReference type="InterPro" id="IPR005018">
    <property type="entry name" value="DOMON_domain"/>
</dbReference>
<dbReference type="Pfam" id="PF03188">
    <property type="entry name" value="Cytochrom_B561"/>
    <property type="match status" value="1"/>
</dbReference>
<dbReference type="OrthoDB" id="6418377at2759"/>
<reference evidence="19" key="1">
    <citation type="submission" date="2022-03" db="EMBL/GenBank/DDBJ databases">
        <authorList>
            <person name="Martin C."/>
        </authorList>
    </citation>
    <scope>NUCLEOTIDE SEQUENCE</scope>
</reference>
<evidence type="ECO:0000256" key="1">
    <source>
        <dbReference type="ARBA" id="ARBA00001970"/>
    </source>
</evidence>
<keyword evidence="18" id="KW-0325">Glycoprotein</keyword>
<evidence type="ECO:0000256" key="6">
    <source>
        <dbReference type="ARBA" id="ARBA00022448"/>
    </source>
</evidence>
<keyword evidence="12" id="KW-0391">Immunity</keyword>
<evidence type="ECO:0000256" key="8">
    <source>
        <dbReference type="ARBA" id="ARBA00022529"/>
    </source>
</evidence>
<dbReference type="InterPro" id="IPR042307">
    <property type="entry name" value="Reeler_sf"/>
</dbReference>
<dbReference type="PANTHER" id="PTHR45828:SF9">
    <property type="entry name" value="CELL WALL INTEGRITY AND STRESS RESPONSE COMPONENT 4-LIKE-RELATED"/>
    <property type="match status" value="1"/>
</dbReference>
<organism evidence="19 20">
    <name type="scientific">Owenia fusiformis</name>
    <name type="common">Polychaete worm</name>
    <dbReference type="NCBI Taxonomy" id="6347"/>
    <lineage>
        <taxon>Eukaryota</taxon>
        <taxon>Metazoa</taxon>
        <taxon>Spiralia</taxon>
        <taxon>Lophotrochozoa</taxon>
        <taxon>Annelida</taxon>
        <taxon>Polychaeta</taxon>
        <taxon>Sedentaria</taxon>
        <taxon>Canalipalpata</taxon>
        <taxon>Sabellida</taxon>
        <taxon>Oweniida</taxon>
        <taxon>Oweniidae</taxon>
        <taxon>Owenia</taxon>
    </lineage>
</organism>
<dbReference type="SMART" id="SM00665">
    <property type="entry name" value="B561"/>
    <property type="match status" value="1"/>
</dbReference>
<dbReference type="Proteomes" id="UP000749559">
    <property type="component" value="Unassembled WGS sequence"/>
</dbReference>
<name>A0A8J1UD18_OWEFU</name>
<evidence type="ECO:0000256" key="9">
    <source>
        <dbReference type="ARBA" id="ARBA00022588"/>
    </source>
</evidence>
<dbReference type="AlphaFoldDB" id="A0A8J1UD18"/>
<keyword evidence="7" id="KW-0964">Secreted</keyword>
<dbReference type="InterPro" id="IPR002861">
    <property type="entry name" value="Reeler_dom"/>
</dbReference>
<comment type="caution">
    <text evidence="19">The sequence shown here is derived from an EMBL/GenBank/DDBJ whole genome shotgun (WGS) entry which is preliminary data.</text>
</comment>
<evidence type="ECO:0000256" key="3">
    <source>
        <dbReference type="ARBA" id="ARBA00004613"/>
    </source>
</evidence>
<keyword evidence="20" id="KW-1185">Reference proteome</keyword>
<dbReference type="CDD" id="cd08544">
    <property type="entry name" value="Reeler"/>
    <property type="match status" value="1"/>
</dbReference>
<sequence length="614" mass="68433">MRNLLHVLCFISGLFIQGGAFPFGAPFKSCAIIFPKHKGAERQTTDAPYTITVSPTSYSPGQDLTVTMWSKDALAFRGFQIRSQRVNGDKEEIVGGFTNFPNDVKPQTWYPKGDNKNCLTHMNNEPKYNLTFTWKAPATSVGDIHFSATFIQSYAVFWYDVKSSVVKAMVPDASAEFLGEVKPNLSAVITADGCGETKGCLMSPRYCFYDCDFLVTYKVDGDFIDFEMKGKADHFMSLAFSDDVRMGNDSTLTCLTAPWLSTVQLGYNPPNPKTNDKHRITGITNAEAEKQRDHVTCRFRRPRSMNVTWISNDKTTPATTTEVTFDLLSDTWHLFIAYGDAYDGTDVGHKHGPLPLITHDKVDLQQKTLVYAYSLPREVQAHGAMMIIAWVLCAGVSIIFARSFKNLGDDKMYCGAKLWFQLHRILAVLAFLLTVGAFVIIFVYKKEFVKDGRTQIHAGLGIAVQTLVLLQVVMGTLRPGPDSKFRPAFNTVHSINGGLCWALAASTMINAFTNISILPGNLKFVNLIVISVAVGLQVLWDIGFAINKYKKDKEGSEDKCSSYNLQTISVNVSSKEVEKRAERRMSVAERGCLMLYMLSTVMLTVMGVTFIFMY</sequence>
<dbReference type="EMBL" id="CAIIXF020000001">
    <property type="protein sequence ID" value="CAH1773712.1"/>
    <property type="molecule type" value="Genomic_DNA"/>
</dbReference>
<keyword evidence="9" id="KW-0399">Innate immunity</keyword>
<evidence type="ECO:0000256" key="13">
    <source>
        <dbReference type="ARBA" id="ARBA00022982"/>
    </source>
</evidence>
<evidence type="ECO:0000256" key="7">
    <source>
        <dbReference type="ARBA" id="ARBA00022525"/>
    </source>
</evidence>
<dbReference type="CDD" id="cd08760">
    <property type="entry name" value="Cyt_b561_FRRS1_like"/>
    <property type="match status" value="1"/>
</dbReference>
<comment type="subcellular location">
    <subcellularLocation>
        <location evidence="2">Membrane</location>
        <topology evidence="2">Multi-pass membrane protein</topology>
    </subcellularLocation>
    <subcellularLocation>
        <location evidence="3">Secreted</location>
    </subcellularLocation>
</comment>
<keyword evidence="15" id="KW-0408">Iron</keyword>
<dbReference type="Pfam" id="PF02014">
    <property type="entry name" value="Reeler"/>
    <property type="match status" value="1"/>
</dbReference>
<keyword evidence="10" id="KW-0812">Transmembrane</keyword>
<comment type="cofactor">
    <cofactor evidence="1">
        <name>heme b</name>
        <dbReference type="ChEBI" id="CHEBI:60344"/>
    </cofactor>
</comment>
<dbReference type="GO" id="GO:0042742">
    <property type="term" value="P:defense response to bacterium"/>
    <property type="evidence" value="ECO:0007669"/>
    <property type="project" value="UniProtKB-KW"/>
</dbReference>
<gene>
    <name evidence="19" type="ORF">OFUS_LOCUS1275</name>
</gene>
<comment type="similarity">
    <text evidence="5">Belongs to the FRRS1 family.</text>
</comment>
<dbReference type="PROSITE" id="PS50939">
    <property type="entry name" value="CYTOCHROME_B561"/>
    <property type="match status" value="1"/>
</dbReference>
<dbReference type="GO" id="GO:0045087">
    <property type="term" value="P:innate immune response"/>
    <property type="evidence" value="ECO:0007669"/>
    <property type="project" value="UniProtKB-KW"/>
</dbReference>
<evidence type="ECO:0000256" key="10">
    <source>
        <dbReference type="ARBA" id="ARBA00022692"/>
    </source>
</evidence>
<dbReference type="GO" id="GO:0016020">
    <property type="term" value="C:membrane"/>
    <property type="evidence" value="ECO:0007669"/>
    <property type="project" value="UniProtKB-SubCell"/>
</dbReference>
<evidence type="ECO:0000313" key="20">
    <source>
        <dbReference type="Proteomes" id="UP000749559"/>
    </source>
</evidence>
<evidence type="ECO:0000256" key="17">
    <source>
        <dbReference type="ARBA" id="ARBA00023136"/>
    </source>
</evidence>
<keyword evidence="14" id="KW-1133">Transmembrane helix</keyword>
<comment type="similarity">
    <text evidence="4">Belongs to the insect defense protein family.</text>
</comment>
<keyword evidence="16" id="KW-0044">Antibiotic</keyword>
<evidence type="ECO:0000256" key="16">
    <source>
        <dbReference type="ARBA" id="ARBA00023022"/>
    </source>
</evidence>
<dbReference type="GO" id="GO:0005576">
    <property type="term" value="C:extracellular region"/>
    <property type="evidence" value="ECO:0007669"/>
    <property type="project" value="UniProtKB-SubCell"/>
</dbReference>
<dbReference type="CDD" id="cd09628">
    <property type="entry name" value="DOMON_SDR_2_like"/>
    <property type="match status" value="1"/>
</dbReference>
<keyword evidence="17" id="KW-0472">Membrane</keyword>
<protein>
    <submittedName>
        <fullName evidence="19">Uncharacterized protein</fullName>
    </submittedName>
</protein>
<evidence type="ECO:0000256" key="4">
    <source>
        <dbReference type="ARBA" id="ARBA00008501"/>
    </source>
</evidence>
<keyword evidence="6" id="KW-0813">Transport</keyword>
<evidence type="ECO:0000256" key="2">
    <source>
        <dbReference type="ARBA" id="ARBA00004141"/>
    </source>
</evidence>
<keyword evidence="11" id="KW-0732">Signal</keyword>